<reference evidence="1 2" key="1">
    <citation type="submission" date="2018-02" db="EMBL/GenBank/DDBJ databases">
        <title>Acetobacter orientalis genome.</title>
        <authorList>
            <person name="Nakashima N."/>
            <person name="Tamura T."/>
        </authorList>
    </citation>
    <scope>NUCLEOTIDE SEQUENCE [LARGE SCALE GENOMIC DNA]</scope>
    <source>
        <strain evidence="1 2">FAN1</strain>
    </source>
</reference>
<gene>
    <name evidence="1" type="ORF">AcetOrient_orf02050</name>
</gene>
<evidence type="ECO:0000313" key="2">
    <source>
        <dbReference type="Proteomes" id="UP000270034"/>
    </source>
</evidence>
<evidence type="ECO:0000313" key="1">
    <source>
        <dbReference type="EMBL" id="BBC79714.1"/>
    </source>
</evidence>
<name>A0A2Z5ZGA1_9PROT</name>
<dbReference type="AlphaFoldDB" id="A0A2Z5ZGA1"/>
<dbReference type="EMBL" id="AP018515">
    <property type="protein sequence ID" value="BBC79714.1"/>
    <property type="molecule type" value="Genomic_DNA"/>
</dbReference>
<proteinExistence type="predicted"/>
<accession>A0A2Z5ZGA1</accession>
<sequence>MSRRWPTPLTPGLCIKRTRGLTNHDPTLAWLFKTRLWPRFFMA</sequence>
<dbReference type="Proteomes" id="UP000270034">
    <property type="component" value="Chromosome"/>
</dbReference>
<dbReference type="KEGG" id="aot:AcetOri_orf02050"/>
<organism evidence="1 2">
    <name type="scientific">Acetobacter orientalis</name>
    <dbReference type="NCBI Taxonomy" id="146474"/>
    <lineage>
        <taxon>Bacteria</taxon>
        <taxon>Pseudomonadati</taxon>
        <taxon>Pseudomonadota</taxon>
        <taxon>Alphaproteobacteria</taxon>
        <taxon>Acetobacterales</taxon>
        <taxon>Acetobacteraceae</taxon>
        <taxon>Acetobacter</taxon>
    </lineage>
</organism>
<protein>
    <submittedName>
        <fullName evidence="1">Uncharacterized protein</fullName>
    </submittedName>
</protein>